<keyword evidence="2" id="KW-0067">ATP-binding</keyword>
<sequence>MKSVVALAFTIFATFAVAAPLNINLGAYSPALVVGDGAIGFHGEEGEAAAEGAAAAQGRGIISDIDKVSTNTFDKGAIHLDGAVEEGKNFSKGQRQLPAIACALVGDCHIVVCDEVTSSAGKEGDKKIQKTIMEAFASKTILTIAHRLDTIIGYDKPVEFVGTW</sequence>
<evidence type="ECO:0000256" key="3">
    <source>
        <dbReference type="SAM" id="SignalP"/>
    </source>
</evidence>
<keyword evidence="5" id="KW-1185">Reference proteome</keyword>
<dbReference type="Gene3D" id="3.40.50.300">
    <property type="entry name" value="P-loop containing nucleotide triphosphate hydrolases"/>
    <property type="match status" value="1"/>
</dbReference>
<dbReference type="GO" id="GO:0005524">
    <property type="term" value="F:ATP binding"/>
    <property type="evidence" value="ECO:0007669"/>
    <property type="project" value="UniProtKB-KW"/>
</dbReference>
<reference evidence="4 5" key="1">
    <citation type="submission" date="2019-12" db="EMBL/GenBank/DDBJ databases">
        <title>Draft genome sequence of the ascomycete Xylaria multiplex DSM 110363.</title>
        <authorList>
            <person name="Buettner E."/>
            <person name="Kellner H."/>
        </authorList>
    </citation>
    <scope>NUCLEOTIDE SEQUENCE [LARGE SCALE GENOMIC DNA]</scope>
    <source>
        <strain evidence="4 5">DSM 110363</strain>
    </source>
</reference>
<dbReference type="InterPro" id="IPR050173">
    <property type="entry name" value="ABC_transporter_C-like"/>
</dbReference>
<dbReference type="PANTHER" id="PTHR24223:SF464">
    <property type="entry name" value="ABC-TYPE TRANSPORTER CICA"/>
    <property type="match status" value="1"/>
</dbReference>
<dbReference type="OrthoDB" id="3941683at2759"/>
<dbReference type="GO" id="GO:0016020">
    <property type="term" value="C:membrane"/>
    <property type="evidence" value="ECO:0007669"/>
    <property type="project" value="TreeGrafter"/>
</dbReference>
<proteinExistence type="predicted"/>
<evidence type="ECO:0000256" key="1">
    <source>
        <dbReference type="ARBA" id="ARBA00022741"/>
    </source>
</evidence>
<dbReference type="AlphaFoldDB" id="A0A7C8IVM0"/>
<evidence type="ECO:0008006" key="6">
    <source>
        <dbReference type="Google" id="ProtNLM"/>
    </source>
</evidence>
<comment type="caution">
    <text evidence="4">The sequence shown here is derived from an EMBL/GenBank/DDBJ whole genome shotgun (WGS) entry which is preliminary data.</text>
</comment>
<gene>
    <name evidence="4" type="ORF">GQX73_g6096</name>
</gene>
<evidence type="ECO:0000256" key="2">
    <source>
        <dbReference type="ARBA" id="ARBA00022840"/>
    </source>
</evidence>
<dbReference type="InterPro" id="IPR027417">
    <property type="entry name" value="P-loop_NTPase"/>
</dbReference>
<keyword evidence="1" id="KW-0547">Nucleotide-binding</keyword>
<protein>
    <recommendedName>
        <fullName evidence="6">ABC transporter domain-containing protein</fullName>
    </recommendedName>
</protein>
<dbReference type="SUPFAM" id="SSF52540">
    <property type="entry name" value="P-loop containing nucleoside triphosphate hydrolases"/>
    <property type="match status" value="1"/>
</dbReference>
<evidence type="ECO:0000313" key="5">
    <source>
        <dbReference type="Proteomes" id="UP000481858"/>
    </source>
</evidence>
<dbReference type="EMBL" id="WUBL01000067">
    <property type="protein sequence ID" value="KAF2967482.1"/>
    <property type="molecule type" value="Genomic_DNA"/>
</dbReference>
<organism evidence="4 5">
    <name type="scientific">Xylaria multiplex</name>
    <dbReference type="NCBI Taxonomy" id="323545"/>
    <lineage>
        <taxon>Eukaryota</taxon>
        <taxon>Fungi</taxon>
        <taxon>Dikarya</taxon>
        <taxon>Ascomycota</taxon>
        <taxon>Pezizomycotina</taxon>
        <taxon>Sordariomycetes</taxon>
        <taxon>Xylariomycetidae</taxon>
        <taxon>Xylariales</taxon>
        <taxon>Xylariaceae</taxon>
        <taxon>Xylaria</taxon>
    </lineage>
</organism>
<accession>A0A7C8IVM0</accession>
<keyword evidence="3" id="KW-0732">Signal</keyword>
<evidence type="ECO:0000313" key="4">
    <source>
        <dbReference type="EMBL" id="KAF2967482.1"/>
    </source>
</evidence>
<dbReference type="Proteomes" id="UP000481858">
    <property type="component" value="Unassembled WGS sequence"/>
</dbReference>
<name>A0A7C8IVM0_9PEZI</name>
<feature type="signal peptide" evidence="3">
    <location>
        <begin position="1"/>
        <end position="18"/>
    </location>
</feature>
<dbReference type="GO" id="GO:0042626">
    <property type="term" value="F:ATPase-coupled transmembrane transporter activity"/>
    <property type="evidence" value="ECO:0007669"/>
    <property type="project" value="TreeGrafter"/>
</dbReference>
<dbReference type="PANTHER" id="PTHR24223">
    <property type="entry name" value="ATP-BINDING CASSETTE SUB-FAMILY C"/>
    <property type="match status" value="1"/>
</dbReference>
<dbReference type="InParanoid" id="A0A7C8IVM0"/>
<feature type="chain" id="PRO_5028870418" description="ABC transporter domain-containing protein" evidence="3">
    <location>
        <begin position="19"/>
        <end position="164"/>
    </location>
</feature>